<dbReference type="PANTHER" id="PTHR47331">
    <property type="entry name" value="PHD-TYPE DOMAIN-CONTAINING PROTEIN"/>
    <property type="match status" value="1"/>
</dbReference>
<sequence>MSTITVQFKMLFQELCGEKLNWDDEVPHDLKVKWDNLVNELKQMNRIRLSRCYFREVNDPVISCIVHGFGDASKAAYAAVTYLVMITTIGIRVKFLAAKTRVAPIERQTIPGLELLSCLILARLVKNVQTALRDEIKLDDPVCWSDSKVALFWITNGNKEWKQFVENRVSEIRSLLPTATWRHCPGRDNPADIPSRGIKPTELTSNELWSCGPEWLTEVETHSWQDEKEITPPKECLVEVRSTKSRTVNLIVNTTPQTLSNIINIENFGTLDRLVRVTAYVLRLVKILKAKTRKSDIDVEPSLTVNEIRESRELWIKEMQRKLPEKNQFEQWKAEFGLYTDEQDIWRCKGRLEKANLPQSAKHPILVDKEHYFASLIVYDSHRRVMHNGVKETLTDIRSQYWIVRGRQFVRKLIGRCSICRRFEGKPYQAPPPPPLPEFRVRETPPFTATGIDFLGPLYVRTHEKSERVWVCLYTCCVTRAVHLDIVPTLTKEGFIRSFRRFTARRGVPSTIVSDNAGMFKAASREIKTMLRDPEIRRFFVGMNITWSFNLPKAPWWGGIFERLVKSTKRCLKKTVGGAQLTYEELLTVVAEVEMILNSRPISYVSTEDLQEPLTPSHLLTGRRLLSMPEQDIGNDILDPEFSLNDKDLSRRKKHLSTLMNHFWTRWRDEYLMELRNSHRGKNDNGKGTIRAGDIVVVHDESQPRACWRLGKVERLINGEDGNVRGAIVRISPKGKRPTTLKRSVRLLYPLEVRSDSEAEENRYGKNELDEAIGNEMNQVEVKRPRREAAKRGEERRRKWIEELNDS</sequence>
<dbReference type="EMBL" id="CACRXK020008440">
    <property type="protein sequence ID" value="CAB4014772.1"/>
    <property type="molecule type" value="Genomic_DNA"/>
</dbReference>
<dbReference type="PANTHER" id="PTHR47331:SF1">
    <property type="entry name" value="GAG-LIKE PROTEIN"/>
    <property type="match status" value="1"/>
</dbReference>
<dbReference type="PROSITE" id="PS50994">
    <property type="entry name" value="INTEGRASE"/>
    <property type="match status" value="1"/>
</dbReference>
<dbReference type="SUPFAM" id="SSF53098">
    <property type="entry name" value="Ribonuclease H-like"/>
    <property type="match status" value="1"/>
</dbReference>
<dbReference type="OrthoDB" id="5973968at2759"/>
<feature type="compositionally biased region" description="Basic and acidic residues" evidence="1">
    <location>
        <begin position="781"/>
        <end position="795"/>
    </location>
</feature>
<organism evidence="2 3">
    <name type="scientific">Paramuricea clavata</name>
    <name type="common">Red gorgonian</name>
    <name type="synonym">Violescent sea-whip</name>
    <dbReference type="NCBI Taxonomy" id="317549"/>
    <lineage>
        <taxon>Eukaryota</taxon>
        <taxon>Metazoa</taxon>
        <taxon>Cnidaria</taxon>
        <taxon>Anthozoa</taxon>
        <taxon>Octocorallia</taxon>
        <taxon>Malacalcyonacea</taxon>
        <taxon>Plexauridae</taxon>
        <taxon>Paramuricea</taxon>
    </lineage>
</organism>
<dbReference type="Proteomes" id="UP001152795">
    <property type="component" value="Unassembled WGS sequence"/>
</dbReference>
<dbReference type="GO" id="GO:0003676">
    <property type="term" value="F:nucleic acid binding"/>
    <property type="evidence" value="ECO:0007669"/>
    <property type="project" value="InterPro"/>
</dbReference>
<dbReference type="Pfam" id="PF18701">
    <property type="entry name" value="DUF5641"/>
    <property type="match status" value="1"/>
</dbReference>
<reference evidence="2" key="1">
    <citation type="submission" date="2020-04" db="EMBL/GenBank/DDBJ databases">
        <authorList>
            <person name="Alioto T."/>
            <person name="Alioto T."/>
            <person name="Gomez Garrido J."/>
        </authorList>
    </citation>
    <scope>NUCLEOTIDE SEQUENCE</scope>
    <source>
        <strain evidence="2">A484AB</strain>
    </source>
</reference>
<dbReference type="Pfam" id="PF17921">
    <property type="entry name" value="Integrase_H2C2"/>
    <property type="match status" value="1"/>
</dbReference>
<dbReference type="InterPro" id="IPR001584">
    <property type="entry name" value="Integrase_cat-core"/>
</dbReference>
<name>A0A6S7JCL4_PARCT</name>
<keyword evidence="2" id="KW-0436">Ligase</keyword>
<dbReference type="InterPro" id="IPR012337">
    <property type="entry name" value="RNaseH-like_sf"/>
</dbReference>
<proteinExistence type="predicted"/>
<dbReference type="InterPro" id="IPR036397">
    <property type="entry name" value="RNaseH_sf"/>
</dbReference>
<protein>
    <submittedName>
        <fullName evidence="2">E3 ubiquitin- ligase DZIP3</fullName>
    </submittedName>
</protein>
<dbReference type="InterPro" id="IPR008042">
    <property type="entry name" value="Retrotrans_Pao"/>
</dbReference>
<dbReference type="InterPro" id="IPR040676">
    <property type="entry name" value="DUF5641"/>
</dbReference>
<evidence type="ECO:0000256" key="1">
    <source>
        <dbReference type="SAM" id="MobiDB-lite"/>
    </source>
</evidence>
<dbReference type="AlphaFoldDB" id="A0A6S7JCL4"/>
<dbReference type="Gene3D" id="3.30.420.10">
    <property type="entry name" value="Ribonuclease H-like superfamily/Ribonuclease H"/>
    <property type="match status" value="1"/>
</dbReference>
<dbReference type="InterPro" id="IPR041588">
    <property type="entry name" value="Integrase_H2C2"/>
</dbReference>
<accession>A0A6S7JCL4</accession>
<evidence type="ECO:0000313" key="2">
    <source>
        <dbReference type="EMBL" id="CAB4014772.1"/>
    </source>
</evidence>
<dbReference type="Pfam" id="PF05380">
    <property type="entry name" value="Peptidase_A17"/>
    <property type="match status" value="1"/>
</dbReference>
<feature type="compositionally biased region" description="Basic and acidic residues" evidence="1">
    <location>
        <begin position="759"/>
        <end position="769"/>
    </location>
</feature>
<dbReference type="GO" id="GO:0016874">
    <property type="term" value="F:ligase activity"/>
    <property type="evidence" value="ECO:0007669"/>
    <property type="project" value="UniProtKB-KW"/>
</dbReference>
<evidence type="ECO:0000313" key="3">
    <source>
        <dbReference type="Proteomes" id="UP001152795"/>
    </source>
</evidence>
<comment type="caution">
    <text evidence="2">The sequence shown here is derived from an EMBL/GenBank/DDBJ whole genome shotgun (WGS) entry which is preliminary data.</text>
</comment>
<feature type="region of interest" description="Disordered" evidence="1">
    <location>
        <begin position="759"/>
        <end position="795"/>
    </location>
</feature>
<gene>
    <name evidence="2" type="ORF">PACLA_8A018976</name>
</gene>
<dbReference type="GO" id="GO:0015074">
    <property type="term" value="P:DNA integration"/>
    <property type="evidence" value="ECO:0007669"/>
    <property type="project" value="InterPro"/>
</dbReference>
<keyword evidence="3" id="KW-1185">Reference proteome</keyword>